<dbReference type="Proteomes" id="UP001530377">
    <property type="component" value="Unassembled WGS sequence"/>
</dbReference>
<accession>A0ABD3R2F7</accession>
<keyword evidence="1" id="KW-0812">Transmembrane</keyword>
<comment type="caution">
    <text evidence="2">The sequence shown here is derived from an EMBL/GenBank/DDBJ whole genome shotgun (WGS) entry which is preliminary data.</text>
</comment>
<sequence>MDKEMNHDFVSTIRCAPRMRSLVILTASIRLGCSHAASDGGGSATSYRNVYGETLQPCSQSGSAITGYLRDGYCVDRNGDSGSHHICIDLSSVSPSAVDGGGRNFCQVTGQSDWCSSTDMPCHDDESSYECAIENWCVCQWAFASYIEMAGGCDAIQDVRCDAINARALEAYVANRATYGEALSCLVERCGLDSSVYYSSSATVPSRGAMVGLGVATALTLAAVMAFVMYLVTRKRRNEVEVDRRWKRDDSTAEITSGGIN</sequence>
<name>A0ABD3R2F7_9STRA</name>
<dbReference type="EMBL" id="JALLPB020000826">
    <property type="protein sequence ID" value="KAL3806362.1"/>
    <property type="molecule type" value="Genomic_DNA"/>
</dbReference>
<keyword evidence="3" id="KW-1185">Reference proteome</keyword>
<evidence type="ECO:0000313" key="3">
    <source>
        <dbReference type="Proteomes" id="UP001530377"/>
    </source>
</evidence>
<keyword evidence="1" id="KW-1133">Transmembrane helix</keyword>
<evidence type="ECO:0000313" key="2">
    <source>
        <dbReference type="EMBL" id="KAL3806362.1"/>
    </source>
</evidence>
<dbReference type="AlphaFoldDB" id="A0ABD3R2F7"/>
<evidence type="ECO:0000256" key="1">
    <source>
        <dbReference type="SAM" id="Phobius"/>
    </source>
</evidence>
<keyword evidence="1" id="KW-0472">Membrane</keyword>
<dbReference type="InterPro" id="IPR018714">
    <property type="entry name" value="DUF2237"/>
</dbReference>
<dbReference type="Pfam" id="PF09996">
    <property type="entry name" value="DUF2237"/>
    <property type="match status" value="1"/>
</dbReference>
<proteinExistence type="predicted"/>
<reference evidence="2 3" key="1">
    <citation type="submission" date="2024-10" db="EMBL/GenBank/DDBJ databases">
        <title>Updated reference genomes for cyclostephanoid diatoms.</title>
        <authorList>
            <person name="Roberts W.R."/>
            <person name="Alverson A.J."/>
        </authorList>
    </citation>
    <scope>NUCLEOTIDE SEQUENCE [LARGE SCALE GENOMIC DNA]</scope>
    <source>
        <strain evidence="2 3">AJA228-03</strain>
    </source>
</reference>
<organism evidence="2 3">
    <name type="scientific">Cyclostephanos tholiformis</name>
    <dbReference type="NCBI Taxonomy" id="382380"/>
    <lineage>
        <taxon>Eukaryota</taxon>
        <taxon>Sar</taxon>
        <taxon>Stramenopiles</taxon>
        <taxon>Ochrophyta</taxon>
        <taxon>Bacillariophyta</taxon>
        <taxon>Coscinodiscophyceae</taxon>
        <taxon>Thalassiosirophycidae</taxon>
        <taxon>Stephanodiscales</taxon>
        <taxon>Stephanodiscaceae</taxon>
        <taxon>Cyclostephanos</taxon>
    </lineage>
</organism>
<gene>
    <name evidence="2" type="ORF">ACHAXA_001894</name>
</gene>
<dbReference type="Gene3D" id="3.30.56.110">
    <property type="entry name" value="Protein of unknown function DUF2237"/>
    <property type="match status" value="1"/>
</dbReference>
<feature type="transmembrane region" description="Helical" evidence="1">
    <location>
        <begin position="209"/>
        <end position="232"/>
    </location>
</feature>
<protein>
    <submittedName>
        <fullName evidence="2">Uncharacterized protein</fullName>
    </submittedName>
</protein>